<name>A0ABT7DUJ5_9NEIS</name>
<evidence type="ECO:0000256" key="4">
    <source>
        <dbReference type="ARBA" id="ARBA00035640"/>
    </source>
</evidence>
<keyword evidence="7" id="KW-1133">Transmembrane helix</keyword>
<feature type="region of interest" description="Disordered" evidence="6">
    <location>
        <begin position="1"/>
        <end position="24"/>
    </location>
</feature>
<accession>A0ABT7DUJ5</accession>
<evidence type="ECO:0000256" key="6">
    <source>
        <dbReference type="SAM" id="MobiDB-lite"/>
    </source>
</evidence>
<comment type="similarity">
    <text evidence="4">Belongs to the SctE/SipB/YopB family.</text>
</comment>
<keyword evidence="10" id="KW-1185">Reference proteome</keyword>
<evidence type="ECO:0000256" key="7">
    <source>
        <dbReference type="SAM" id="Phobius"/>
    </source>
</evidence>
<proteinExistence type="inferred from homology"/>
<dbReference type="InterPro" id="IPR006972">
    <property type="entry name" value="BipB-like_C"/>
</dbReference>
<feature type="transmembrane region" description="Helical" evidence="7">
    <location>
        <begin position="174"/>
        <end position="194"/>
    </location>
</feature>
<evidence type="ECO:0000259" key="8">
    <source>
        <dbReference type="Pfam" id="PF04888"/>
    </source>
</evidence>
<evidence type="ECO:0000256" key="5">
    <source>
        <dbReference type="SAM" id="Coils"/>
    </source>
</evidence>
<keyword evidence="7" id="KW-0812">Transmembrane</keyword>
<dbReference type="EMBL" id="JARRAF010000005">
    <property type="protein sequence ID" value="MDK2123489.1"/>
    <property type="molecule type" value="Genomic_DNA"/>
</dbReference>
<evidence type="ECO:0000313" key="10">
    <source>
        <dbReference type="Proteomes" id="UP001172778"/>
    </source>
</evidence>
<feature type="coiled-coil region" evidence="5">
    <location>
        <begin position="365"/>
        <end position="392"/>
    </location>
</feature>
<keyword evidence="2" id="KW-1043">Host membrane</keyword>
<evidence type="ECO:0000256" key="2">
    <source>
        <dbReference type="ARBA" id="ARBA00022870"/>
    </source>
</evidence>
<dbReference type="RefSeq" id="WP_284099789.1">
    <property type="nucleotide sequence ID" value="NZ_JARRAF010000005.1"/>
</dbReference>
<feature type="domain" description="Translocator protein BipB-like C-terminal" evidence="8">
    <location>
        <begin position="84"/>
        <end position="410"/>
    </location>
</feature>
<keyword evidence="7" id="KW-0472">Membrane</keyword>
<feature type="transmembrane region" description="Helical" evidence="7">
    <location>
        <begin position="236"/>
        <end position="258"/>
    </location>
</feature>
<reference evidence="9" key="1">
    <citation type="submission" date="2023-03" db="EMBL/GenBank/DDBJ databases">
        <title>Chitinimonas shenzhenensis gen. nov., sp. nov., a novel member of family Burkholderiaceae isolated from activated sludge collected in Shen Zhen, China.</title>
        <authorList>
            <person name="Wang X."/>
        </authorList>
    </citation>
    <scope>NUCLEOTIDE SEQUENCE</scope>
    <source>
        <strain evidence="9">DQS-5</strain>
    </source>
</reference>
<sequence length="412" mass="41945">MTINSVNSNTQPLTLNTTSVDGSGTQTQANGVVAVDPAKLLADLLNTVAQIASQGKDGKDAGRPGPKGAPALEQPTMEFSADQMSLLLGALQTKSAEMQLATAKEGIKISADQKKAAHNDAINKLMEAAQKIAEAIEKQKANKILGWFTKIFSFVASLVAVIAAAVATVATGGAAAPLLALACMGLAATTMDLANAISKECGGPDISISGLMTQGMTKMLEAFGVDKEKAEQLGKVLAGAVALVVAPGAAAIMAPDLIGNMVGGIAELCGCDKQTAQYIAMGVTMAVQLAVAVAMIAATGGAGAGAAVSGAARVAQNIGKITSIVAQGVGGALNVAQGGIKIDVAMVQRDAENAKADKADIDKLILKLQKMMEDDQERVKEVVQQLEESMQLVSQMINSTASANVQTVRNFA</sequence>
<evidence type="ECO:0000313" key="9">
    <source>
        <dbReference type="EMBL" id="MDK2123489.1"/>
    </source>
</evidence>
<evidence type="ECO:0000256" key="3">
    <source>
        <dbReference type="ARBA" id="ARBA00023026"/>
    </source>
</evidence>
<comment type="subcellular location">
    <subcellularLocation>
        <location evidence="1">Host membrane</location>
    </subcellularLocation>
</comment>
<dbReference type="Pfam" id="PF04888">
    <property type="entry name" value="SseC"/>
    <property type="match status" value="1"/>
</dbReference>
<comment type="caution">
    <text evidence="9">The sequence shown here is derived from an EMBL/GenBank/DDBJ whole genome shotgun (WGS) entry which is preliminary data.</text>
</comment>
<protein>
    <submittedName>
        <fullName evidence="9">Type III secretion system translocon subunit SctE</fullName>
    </submittedName>
</protein>
<gene>
    <name evidence="9" type="primary">sctE</name>
    <name evidence="9" type="ORF">PZA18_05440</name>
</gene>
<dbReference type="Proteomes" id="UP001172778">
    <property type="component" value="Unassembled WGS sequence"/>
</dbReference>
<organism evidence="9 10">
    <name type="scientific">Parachitinimonas caeni</name>
    <dbReference type="NCBI Taxonomy" id="3031301"/>
    <lineage>
        <taxon>Bacteria</taxon>
        <taxon>Pseudomonadati</taxon>
        <taxon>Pseudomonadota</taxon>
        <taxon>Betaproteobacteria</taxon>
        <taxon>Neisseriales</taxon>
        <taxon>Chitinibacteraceae</taxon>
        <taxon>Parachitinimonas</taxon>
    </lineage>
</organism>
<keyword evidence="5" id="KW-0175">Coiled coil</keyword>
<keyword evidence="3" id="KW-0843">Virulence</keyword>
<feature type="region of interest" description="Disordered" evidence="6">
    <location>
        <begin position="53"/>
        <end position="73"/>
    </location>
</feature>
<evidence type="ECO:0000256" key="1">
    <source>
        <dbReference type="ARBA" id="ARBA00004551"/>
    </source>
</evidence>
<feature type="transmembrane region" description="Helical" evidence="7">
    <location>
        <begin position="147"/>
        <end position="168"/>
    </location>
</feature>